<dbReference type="KEGG" id="dor:Desor_5330"/>
<gene>
    <name evidence="3" type="ordered locus">Desor_5330</name>
</gene>
<dbReference type="eggNOG" id="COG0381">
    <property type="taxonomic scope" value="Bacteria"/>
</dbReference>
<dbReference type="InterPro" id="IPR029767">
    <property type="entry name" value="WecB-like"/>
</dbReference>
<dbReference type="EMBL" id="CP003108">
    <property type="protein sequence ID" value="AET70708.1"/>
    <property type="molecule type" value="Genomic_DNA"/>
</dbReference>
<dbReference type="PANTHER" id="PTHR43174:SF1">
    <property type="entry name" value="UDP-N-ACETYLGLUCOSAMINE 2-EPIMERASE"/>
    <property type="match status" value="1"/>
</dbReference>
<dbReference type="Pfam" id="PF02350">
    <property type="entry name" value="Epimerase_2"/>
    <property type="match status" value="1"/>
</dbReference>
<dbReference type="InterPro" id="IPR003331">
    <property type="entry name" value="UDP_GlcNAc_Epimerase_2_dom"/>
</dbReference>
<dbReference type="PATRIC" id="fig|768706.3.peg.5427"/>
<evidence type="ECO:0000313" key="4">
    <source>
        <dbReference type="Proteomes" id="UP000006346"/>
    </source>
</evidence>
<feature type="domain" description="UDP-N-acetylglucosamine 2-epimerase" evidence="2">
    <location>
        <begin position="25"/>
        <end position="349"/>
    </location>
</feature>
<dbReference type="OrthoDB" id="9803238at2"/>
<dbReference type="Gene3D" id="3.40.50.2000">
    <property type="entry name" value="Glycogen Phosphorylase B"/>
    <property type="match status" value="2"/>
</dbReference>
<sequence>MKIITVLGARPQFIKAAPLSEELRKSHEELLVHTGQHYDYQMSDVFFEELGIPKPHYFLGVGSKQHGAQTGEMLKGVEEILLKEKPDWVLVYGDTNSTLAGALAAAKLHIPIAHVEAGLRSYNRQMPEEVNRVLTDHVSELLFCPSDQAVKNLSLEGLTRGVVRTGDVMADALFYHARRAEDRQPSAPKYLQKSYLLATVHRAENTDNPQRLEGILKAFAQIEGKIVLPLHPRTKKLLQDYHLTIPDNVEVIEPVGYLEMILLEKEAELILTDSGGVQKEAYLWQVPCVTLRDETEWVETVQTGWNTLAGAKMEEIISAVRCYRGKSLPPYQDNLYGNGRASEEIVAHMEKRG</sequence>
<proteinExistence type="inferred from homology"/>
<keyword evidence="1" id="KW-0413">Isomerase</keyword>
<keyword evidence="4" id="KW-1185">Reference proteome</keyword>
<dbReference type="STRING" id="768706.Desor_5330"/>
<protein>
    <submittedName>
        <fullName evidence="3">UDP-N-acetylglucosamine 2-epimerase</fullName>
    </submittedName>
</protein>
<dbReference type="SUPFAM" id="SSF53756">
    <property type="entry name" value="UDP-Glycosyltransferase/glycogen phosphorylase"/>
    <property type="match status" value="1"/>
</dbReference>
<evidence type="ECO:0000256" key="1">
    <source>
        <dbReference type="RuleBase" id="RU003513"/>
    </source>
</evidence>
<dbReference type="GO" id="GO:0016853">
    <property type="term" value="F:isomerase activity"/>
    <property type="evidence" value="ECO:0007669"/>
    <property type="project" value="UniProtKB-KW"/>
</dbReference>
<evidence type="ECO:0000313" key="3">
    <source>
        <dbReference type="EMBL" id="AET70708.1"/>
    </source>
</evidence>
<dbReference type="PANTHER" id="PTHR43174">
    <property type="entry name" value="UDP-N-ACETYLGLUCOSAMINE 2-EPIMERASE"/>
    <property type="match status" value="1"/>
</dbReference>
<comment type="similarity">
    <text evidence="1">Belongs to the UDP-N-acetylglucosamine 2-epimerase family.</text>
</comment>
<dbReference type="AlphaFoldDB" id="G7WC90"/>
<dbReference type="NCBIfam" id="TIGR00236">
    <property type="entry name" value="wecB"/>
    <property type="match status" value="1"/>
</dbReference>
<evidence type="ECO:0000259" key="2">
    <source>
        <dbReference type="Pfam" id="PF02350"/>
    </source>
</evidence>
<name>G7WC90_DESOD</name>
<dbReference type="HOGENOM" id="CLU_041674_0_1_9"/>
<dbReference type="RefSeq" id="WP_014187510.1">
    <property type="nucleotide sequence ID" value="NC_016584.1"/>
</dbReference>
<organism evidence="3 4">
    <name type="scientific">Desulfosporosinus orientis (strain ATCC 19365 / DSM 765 / NCIMB 8382 / VKM B-1628 / Singapore I)</name>
    <name type="common">Desulfotomaculum orientis</name>
    <dbReference type="NCBI Taxonomy" id="768706"/>
    <lineage>
        <taxon>Bacteria</taxon>
        <taxon>Bacillati</taxon>
        <taxon>Bacillota</taxon>
        <taxon>Clostridia</taxon>
        <taxon>Eubacteriales</taxon>
        <taxon>Desulfitobacteriaceae</taxon>
        <taxon>Desulfosporosinus</taxon>
    </lineage>
</organism>
<dbReference type="Proteomes" id="UP000006346">
    <property type="component" value="Chromosome"/>
</dbReference>
<accession>G7WC90</accession>
<reference evidence="3 4" key="2">
    <citation type="journal article" date="2012" name="J. Bacteriol.">
        <title>Complete genome sequences of Desulfosporosinus orientis DSM765T, Desulfosporosinus youngiae DSM17734T, Desulfosporosinus meridiei DSM13257T, and Desulfosporosinus acidiphilus DSM22704T.</title>
        <authorList>
            <person name="Pester M."/>
            <person name="Brambilla E."/>
            <person name="Alazard D."/>
            <person name="Rattei T."/>
            <person name="Weinmaier T."/>
            <person name="Han J."/>
            <person name="Lucas S."/>
            <person name="Lapidus A."/>
            <person name="Cheng J.F."/>
            <person name="Goodwin L."/>
            <person name="Pitluck S."/>
            <person name="Peters L."/>
            <person name="Ovchinnikova G."/>
            <person name="Teshima H."/>
            <person name="Detter J.C."/>
            <person name="Han C.S."/>
            <person name="Tapia R."/>
            <person name="Land M.L."/>
            <person name="Hauser L."/>
            <person name="Kyrpides N.C."/>
            <person name="Ivanova N.N."/>
            <person name="Pagani I."/>
            <person name="Huntmann M."/>
            <person name="Wei C.L."/>
            <person name="Davenport K.W."/>
            <person name="Daligault H."/>
            <person name="Chain P.S."/>
            <person name="Chen A."/>
            <person name="Mavromatis K."/>
            <person name="Markowitz V."/>
            <person name="Szeto E."/>
            <person name="Mikhailova N."/>
            <person name="Pati A."/>
            <person name="Wagner M."/>
            <person name="Woyke T."/>
            <person name="Ollivier B."/>
            <person name="Klenk H.P."/>
            <person name="Spring S."/>
            <person name="Loy A."/>
        </authorList>
    </citation>
    <scope>NUCLEOTIDE SEQUENCE [LARGE SCALE GENOMIC DNA]</scope>
    <source>
        <strain evidence="4">ATCC 19365 / DSM 765 / NCIMB 8382 / VKM B-1628</strain>
    </source>
</reference>
<reference evidence="4" key="1">
    <citation type="submission" date="2011-11" db="EMBL/GenBank/DDBJ databases">
        <title>Complete sequence of Desulfosporosinus orientis DSM 765.</title>
        <authorList>
            <person name="Lucas S."/>
            <person name="Han J."/>
            <person name="Lapidus A."/>
            <person name="Cheng J.-F."/>
            <person name="Goodwin L."/>
            <person name="Pitluck S."/>
            <person name="Peters L."/>
            <person name="Ovchinnikova G."/>
            <person name="Teshima H."/>
            <person name="Detter J.C."/>
            <person name="Han C."/>
            <person name="Tapia R."/>
            <person name="Land M."/>
            <person name="Hauser L."/>
            <person name="Kyrpides N."/>
            <person name="Ivanova N."/>
            <person name="Pagani I."/>
            <person name="Pester M."/>
            <person name="Spring S."/>
            <person name="Ollivier B."/>
            <person name="Rattei T."/>
            <person name="Klenk H.-P."/>
            <person name="Wagner M."/>
            <person name="Loy A."/>
            <person name="Woyke T."/>
        </authorList>
    </citation>
    <scope>NUCLEOTIDE SEQUENCE [LARGE SCALE GENOMIC DNA]</scope>
    <source>
        <strain evidence="4">ATCC 19365 / DSM 765 / NCIMB 8382 / VKM B-1628</strain>
    </source>
</reference>
<dbReference type="CDD" id="cd03786">
    <property type="entry name" value="GTB_UDP-GlcNAc_2-Epimerase"/>
    <property type="match status" value="1"/>
</dbReference>